<dbReference type="EMBL" id="BAABJH010000001">
    <property type="protein sequence ID" value="GAA4882740.1"/>
    <property type="molecule type" value="Genomic_DNA"/>
</dbReference>
<feature type="transmembrane region" description="Helical" evidence="6">
    <location>
        <begin position="429"/>
        <end position="446"/>
    </location>
</feature>
<evidence type="ECO:0008006" key="9">
    <source>
        <dbReference type="Google" id="ProtNLM"/>
    </source>
</evidence>
<feature type="transmembrane region" description="Helical" evidence="6">
    <location>
        <begin position="391"/>
        <end position="408"/>
    </location>
</feature>
<evidence type="ECO:0000256" key="4">
    <source>
        <dbReference type="ARBA" id="ARBA00022989"/>
    </source>
</evidence>
<dbReference type="InterPro" id="IPR050833">
    <property type="entry name" value="Poly_Biosynth_Transport"/>
</dbReference>
<dbReference type="PANTHER" id="PTHR30250:SF11">
    <property type="entry name" value="O-ANTIGEN TRANSPORTER-RELATED"/>
    <property type="match status" value="1"/>
</dbReference>
<feature type="transmembrane region" description="Helical" evidence="6">
    <location>
        <begin position="21"/>
        <end position="46"/>
    </location>
</feature>
<feature type="transmembrane region" description="Helical" evidence="6">
    <location>
        <begin position="301"/>
        <end position="324"/>
    </location>
</feature>
<keyword evidence="5 6" id="KW-0472">Membrane</keyword>
<dbReference type="Proteomes" id="UP001500433">
    <property type="component" value="Unassembled WGS sequence"/>
</dbReference>
<feature type="transmembrane region" description="Helical" evidence="6">
    <location>
        <begin position="221"/>
        <end position="242"/>
    </location>
</feature>
<feature type="transmembrane region" description="Helical" evidence="6">
    <location>
        <begin position="120"/>
        <end position="140"/>
    </location>
</feature>
<feature type="transmembrane region" description="Helical" evidence="6">
    <location>
        <begin position="152"/>
        <end position="173"/>
    </location>
</feature>
<proteinExistence type="predicted"/>
<evidence type="ECO:0000313" key="7">
    <source>
        <dbReference type="EMBL" id="GAA4882740.1"/>
    </source>
</evidence>
<keyword evidence="2" id="KW-1003">Cell membrane</keyword>
<comment type="subcellular location">
    <subcellularLocation>
        <location evidence="1">Cell membrane</location>
        <topology evidence="1">Multi-pass membrane protein</topology>
    </subcellularLocation>
</comment>
<keyword evidence="8" id="KW-1185">Reference proteome</keyword>
<feature type="transmembrane region" description="Helical" evidence="6">
    <location>
        <begin position="452"/>
        <end position="469"/>
    </location>
</feature>
<sequence>MDKFINIIKTALKNKVVLFIFSRYGTYFIHFINSLFIAVYLGPYYLGVWGFITLVTQYMNHLSFGISDSVTAIISVNKGKEFYTQKVIGTAITMLMSLSVIAIAFFTANHIFNLNLGDKYGFSTYVPVVVLIGILGYFNTLFNHIFRVYGRLFEIAFSQTIYPLLILFAIIFFKKDELLWALVGANFLAFLSSFILYLIKSPVKIKPIFNLRLFKRIQIKGWHLFVYNTSFFFIVITTRTLVSGFYSVKEFGYFTFAFSLANVILLLLQAFSYLIFPKLLNRFATSSNSQNSDMLEKLRDAYVTTSHLLIHVAILFFPMFLLLFPQYETASEAFKLIALSVVLYTNSFGYSGLLIAKGYEKKLGRVAFSALLINITVALVLIQLIHVPFTLVVISTMVSYFIYVFMLGKMGRKMLKLNTSFISIAKDIYPIRLLIPYIVSLGFIFFSVPDKYFILPLILFLIINFRVLSKLKTIFKTVILNPNFINI</sequence>
<comment type="caution">
    <text evidence="7">The sequence shown here is derived from an EMBL/GenBank/DDBJ whole genome shotgun (WGS) entry which is preliminary data.</text>
</comment>
<evidence type="ECO:0000256" key="1">
    <source>
        <dbReference type="ARBA" id="ARBA00004651"/>
    </source>
</evidence>
<evidence type="ECO:0000256" key="3">
    <source>
        <dbReference type="ARBA" id="ARBA00022692"/>
    </source>
</evidence>
<dbReference type="PANTHER" id="PTHR30250">
    <property type="entry name" value="PST FAMILY PREDICTED COLANIC ACID TRANSPORTER"/>
    <property type="match status" value="1"/>
</dbReference>
<name>A0ABP9EPY4_9FLAO</name>
<keyword evidence="4 6" id="KW-1133">Transmembrane helix</keyword>
<accession>A0ABP9EPY4</accession>
<dbReference type="RefSeq" id="WP_345271945.1">
    <property type="nucleotide sequence ID" value="NZ_BAABJH010000001.1"/>
</dbReference>
<reference evidence="8" key="1">
    <citation type="journal article" date="2019" name="Int. J. Syst. Evol. Microbiol.">
        <title>The Global Catalogue of Microorganisms (GCM) 10K type strain sequencing project: providing services to taxonomists for standard genome sequencing and annotation.</title>
        <authorList>
            <consortium name="The Broad Institute Genomics Platform"/>
            <consortium name="The Broad Institute Genome Sequencing Center for Infectious Disease"/>
            <person name="Wu L."/>
            <person name="Ma J."/>
        </authorList>
    </citation>
    <scope>NUCLEOTIDE SEQUENCE [LARGE SCALE GENOMIC DNA]</scope>
    <source>
        <strain evidence="8">JCM 18274</strain>
    </source>
</reference>
<evidence type="ECO:0000256" key="6">
    <source>
        <dbReference type="SAM" id="Phobius"/>
    </source>
</evidence>
<gene>
    <name evidence="7" type="ORF">GCM10023311_01050</name>
</gene>
<protein>
    <recommendedName>
        <fullName evidence="9">Membrane protein involved in the export of O-antigen and teichoic acid</fullName>
    </recommendedName>
</protein>
<dbReference type="Pfam" id="PF13440">
    <property type="entry name" value="Polysacc_synt_3"/>
    <property type="match status" value="1"/>
</dbReference>
<evidence type="ECO:0000256" key="2">
    <source>
        <dbReference type="ARBA" id="ARBA00022475"/>
    </source>
</evidence>
<feature type="transmembrane region" description="Helical" evidence="6">
    <location>
        <begin position="363"/>
        <end position="385"/>
    </location>
</feature>
<evidence type="ECO:0000313" key="8">
    <source>
        <dbReference type="Proteomes" id="UP001500433"/>
    </source>
</evidence>
<feature type="transmembrane region" description="Helical" evidence="6">
    <location>
        <begin position="179"/>
        <end position="200"/>
    </location>
</feature>
<feature type="transmembrane region" description="Helical" evidence="6">
    <location>
        <begin position="88"/>
        <end position="108"/>
    </location>
</feature>
<evidence type="ECO:0000256" key="5">
    <source>
        <dbReference type="ARBA" id="ARBA00023136"/>
    </source>
</evidence>
<organism evidence="7 8">
    <name type="scientific">Flaviramulus aquimarinus</name>
    <dbReference type="NCBI Taxonomy" id="1170456"/>
    <lineage>
        <taxon>Bacteria</taxon>
        <taxon>Pseudomonadati</taxon>
        <taxon>Bacteroidota</taxon>
        <taxon>Flavobacteriia</taxon>
        <taxon>Flavobacteriales</taxon>
        <taxon>Flavobacteriaceae</taxon>
        <taxon>Flaviramulus</taxon>
    </lineage>
</organism>
<keyword evidence="3 6" id="KW-0812">Transmembrane</keyword>
<feature type="transmembrane region" description="Helical" evidence="6">
    <location>
        <begin position="336"/>
        <end position="356"/>
    </location>
</feature>
<feature type="transmembrane region" description="Helical" evidence="6">
    <location>
        <begin position="254"/>
        <end position="280"/>
    </location>
</feature>